<protein>
    <submittedName>
        <fullName evidence="1">Uncharacterized protein</fullName>
    </submittedName>
</protein>
<dbReference type="EnsemblMetazoa" id="CLYHEMT021841.1">
    <property type="protein sequence ID" value="CLYHEMP021841.1"/>
    <property type="gene ID" value="CLYHEMG021841"/>
</dbReference>
<reference evidence="1" key="1">
    <citation type="submission" date="2021-01" db="UniProtKB">
        <authorList>
            <consortium name="EnsemblMetazoa"/>
        </authorList>
    </citation>
    <scope>IDENTIFICATION</scope>
</reference>
<evidence type="ECO:0000313" key="2">
    <source>
        <dbReference type="Proteomes" id="UP000594262"/>
    </source>
</evidence>
<organism evidence="1 2">
    <name type="scientific">Clytia hemisphaerica</name>
    <dbReference type="NCBI Taxonomy" id="252671"/>
    <lineage>
        <taxon>Eukaryota</taxon>
        <taxon>Metazoa</taxon>
        <taxon>Cnidaria</taxon>
        <taxon>Hydrozoa</taxon>
        <taxon>Hydroidolina</taxon>
        <taxon>Leptothecata</taxon>
        <taxon>Obeliida</taxon>
        <taxon>Clytiidae</taxon>
        <taxon>Clytia</taxon>
    </lineage>
</organism>
<dbReference type="GeneID" id="136811672"/>
<sequence length="127" mass="15193">METIDIEEINKKHHISLDNSILEKFAPIPEKVPEWKKEIIKRKNEKLLQDAIDEAIAQKDPYAGVPQWKKELLIKRDNEKAQHKERLSVEQKVKEEVTKKFETKPEWKKDLILKRRISQESPRQMQT</sequence>
<name>A0A7M5XEW3_9CNID</name>
<evidence type="ECO:0000313" key="1">
    <source>
        <dbReference type="EnsemblMetazoa" id="CLYHEMP021841.1"/>
    </source>
</evidence>
<dbReference type="AlphaFoldDB" id="A0A7M5XEW3"/>
<dbReference type="RefSeq" id="XP_066924400.1">
    <property type="nucleotide sequence ID" value="XM_067068299.1"/>
</dbReference>
<proteinExistence type="predicted"/>
<dbReference type="OrthoDB" id="6259646at2759"/>
<accession>A0A7M5XEW3</accession>
<dbReference type="Proteomes" id="UP000594262">
    <property type="component" value="Unplaced"/>
</dbReference>
<keyword evidence="2" id="KW-1185">Reference proteome</keyword>